<dbReference type="EMBL" id="AMRI01000033">
    <property type="protein sequence ID" value="EKE68092.1"/>
    <property type="molecule type" value="Genomic_DNA"/>
</dbReference>
<reference evidence="2 3" key="1">
    <citation type="journal article" date="2012" name="J. Bacteriol.">
        <title>Genome Sequence of Gallaecimonas xiamenensis Type Strain 3-C-1.</title>
        <authorList>
            <person name="Lai Q."/>
            <person name="Wang L."/>
            <person name="Wang W."/>
            <person name="Shao Z."/>
        </authorList>
    </citation>
    <scope>NUCLEOTIDE SEQUENCE [LARGE SCALE GENOMIC DNA]</scope>
    <source>
        <strain evidence="2 3">3-C-1</strain>
    </source>
</reference>
<feature type="compositionally biased region" description="Low complexity" evidence="1">
    <location>
        <begin position="171"/>
        <end position="180"/>
    </location>
</feature>
<dbReference type="eggNOG" id="ENOG502ZT9F">
    <property type="taxonomic scope" value="Bacteria"/>
</dbReference>
<dbReference type="RefSeq" id="WP_008486437.1">
    <property type="nucleotide sequence ID" value="NZ_AMRI01000033.1"/>
</dbReference>
<evidence type="ECO:0000256" key="1">
    <source>
        <dbReference type="SAM" id="MobiDB-lite"/>
    </source>
</evidence>
<dbReference type="OrthoDB" id="7062120at2"/>
<evidence type="ECO:0000313" key="2">
    <source>
        <dbReference type="EMBL" id="EKE68092.1"/>
    </source>
</evidence>
<proteinExistence type="predicted"/>
<protein>
    <recommendedName>
        <fullName evidence="4">Phasin domain-containing protein</fullName>
    </recommendedName>
</protein>
<dbReference type="AlphaFoldDB" id="K2IZV9"/>
<evidence type="ECO:0000313" key="3">
    <source>
        <dbReference type="Proteomes" id="UP000006755"/>
    </source>
</evidence>
<name>K2IZV9_9GAMM</name>
<feature type="region of interest" description="Disordered" evidence="1">
    <location>
        <begin position="168"/>
        <end position="189"/>
    </location>
</feature>
<evidence type="ECO:0008006" key="4">
    <source>
        <dbReference type="Google" id="ProtNLM"/>
    </source>
</evidence>
<gene>
    <name evidence="2" type="ORF">B3C1_17387</name>
</gene>
<dbReference type="Proteomes" id="UP000006755">
    <property type="component" value="Unassembled WGS sequence"/>
</dbReference>
<organism evidence="2 3">
    <name type="scientific">Gallaecimonas xiamenensis 3-C-1</name>
    <dbReference type="NCBI Taxonomy" id="745411"/>
    <lineage>
        <taxon>Bacteria</taxon>
        <taxon>Pseudomonadati</taxon>
        <taxon>Pseudomonadota</taxon>
        <taxon>Gammaproteobacteria</taxon>
        <taxon>Enterobacterales</taxon>
        <taxon>Gallaecimonadaceae</taxon>
        <taxon>Gallaecimonas</taxon>
    </lineage>
</organism>
<keyword evidence="3" id="KW-1185">Reference proteome</keyword>
<comment type="caution">
    <text evidence="2">The sequence shown here is derived from an EMBL/GenBank/DDBJ whole genome shotgun (WGS) entry which is preliminary data.</text>
</comment>
<sequence>MNAFKAEDFVDPSLTQALAEWKDFYSHSLTKGFDLFNAYAPIKDAVQASETFLASVKDLNWKPDLDGFAKAPALDSEALAELTELQNSSTAKLWDHYNQSLKATQAYGESLVALAKEPKTPQVMMAGYLSSTLDAVKQYQAGLNAQLATLSEIQGAYKGWFEKACLDKSSPAPAKAPAKAAAKKEPATA</sequence>
<accession>K2IZV9</accession>